<name>A0AAV9IUP1_CYACA</name>
<dbReference type="GO" id="GO:0071949">
    <property type="term" value="F:FAD binding"/>
    <property type="evidence" value="ECO:0007669"/>
    <property type="project" value="TreeGrafter"/>
</dbReference>
<feature type="region of interest" description="Disordered" evidence="6">
    <location>
        <begin position="596"/>
        <end position="619"/>
    </location>
</feature>
<keyword evidence="2 4" id="KW-0285">Flavoprotein</keyword>
<evidence type="ECO:0000256" key="2">
    <source>
        <dbReference type="ARBA" id="ARBA00022630"/>
    </source>
</evidence>
<dbReference type="InterPro" id="IPR014729">
    <property type="entry name" value="Rossmann-like_a/b/a_fold"/>
</dbReference>
<dbReference type="SUPFAM" id="SSF48173">
    <property type="entry name" value="Cryptochrome/photolyase FAD-binding domain"/>
    <property type="match status" value="2"/>
</dbReference>
<feature type="site" description="Electron transfer via tryptophanyl radical" evidence="5">
    <location>
        <position position="401"/>
    </location>
</feature>
<keyword evidence="9" id="KW-1185">Reference proteome</keyword>
<dbReference type="Pfam" id="PF00875">
    <property type="entry name" value="DNA_photolyase"/>
    <property type="match status" value="1"/>
</dbReference>
<feature type="binding site" evidence="4">
    <location>
        <position position="367"/>
    </location>
    <ligand>
        <name>FAD</name>
        <dbReference type="ChEBI" id="CHEBI:57692"/>
    </ligand>
</feature>
<dbReference type="Gene3D" id="1.10.579.10">
    <property type="entry name" value="DNA Cyclobutane Dipyrimidine Photolyase, subunit A, domain 3"/>
    <property type="match status" value="1"/>
</dbReference>
<feature type="binding site" evidence="4">
    <location>
        <begin position="468"/>
        <end position="470"/>
    </location>
    <ligand>
        <name>FAD</name>
        <dbReference type="ChEBI" id="CHEBI:57692"/>
    </ligand>
</feature>
<dbReference type="SUPFAM" id="SSF52425">
    <property type="entry name" value="Cryptochrome/photolyase, N-terminal domain"/>
    <property type="match status" value="1"/>
</dbReference>
<evidence type="ECO:0000313" key="8">
    <source>
        <dbReference type="EMBL" id="KAK4536008.1"/>
    </source>
</evidence>
<dbReference type="AlphaFoldDB" id="A0AAV9IUP1"/>
<comment type="similarity">
    <text evidence="1">Belongs to the DNA photolyase class-1 family.</text>
</comment>
<dbReference type="Gene3D" id="3.40.50.620">
    <property type="entry name" value="HUPs"/>
    <property type="match status" value="1"/>
</dbReference>
<feature type="site" description="Electron transfer via tryptophanyl radical" evidence="5">
    <location>
        <position position="478"/>
    </location>
</feature>
<dbReference type="Gene3D" id="1.25.40.80">
    <property type="match status" value="1"/>
</dbReference>
<organism evidence="8 9">
    <name type="scientific">Cyanidium caldarium</name>
    <name type="common">Red alga</name>
    <dbReference type="NCBI Taxonomy" id="2771"/>
    <lineage>
        <taxon>Eukaryota</taxon>
        <taxon>Rhodophyta</taxon>
        <taxon>Bangiophyceae</taxon>
        <taxon>Cyanidiales</taxon>
        <taxon>Cyanidiaceae</taxon>
        <taxon>Cyanidium</taxon>
    </lineage>
</organism>
<evidence type="ECO:0000259" key="7">
    <source>
        <dbReference type="PROSITE" id="PS51645"/>
    </source>
</evidence>
<accession>A0AAV9IUP1</accession>
<reference evidence="8 9" key="1">
    <citation type="submission" date="2022-07" db="EMBL/GenBank/DDBJ databases">
        <title>Genome-wide signatures of adaptation to extreme environments.</title>
        <authorList>
            <person name="Cho C.H."/>
            <person name="Yoon H.S."/>
        </authorList>
    </citation>
    <scope>NUCLEOTIDE SEQUENCE [LARGE SCALE GENOMIC DNA]</scope>
    <source>
        <strain evidence="8 9">DBV 063 E5</strain>
    </source>
</reference>
<evidence type="ECO:0000256" key="1">
    <source>
        <dbReference type="ARBA" id="ARBA00005862"/>
    </source>
</evidence>
<feature type="compositionally biased region" description="Basic residues" evidence="6">
    <location>
        <begin position="716"/>
        <end position="731"/>
    </location>
</feature>
<dbReference type="InterPro" id="IPR036134">
    <property type="entry name" value="Crypto/Photolyase_FAD-like_sf"/>
</dbReference>
<evidence type="ECO:0000313" key="9">
    <source>
        <dbReference type="Proteomes" id="UP001301350"/>
    </source>
</evidence>
<dbReference type="InterPro" id="IPR002081">
    <property type="entry name" value="Cryptochrome/DNA_photolyase_1"/>
</dbReference>
<feature type="binding site" evidence="4">
    <location>
        <begin position="247"/>
        <end position="251"/>
    </location>
    <ligand>
        <name>FAD</name>
        <dbReference type="ChEBI" id="CHEBI:57692"/>
    </ligand>
</feature>
<evidence type="ECO:0000256" key="6">
    <source>
        <dbReference type="SAM" id="MobiDB-lite"/>
    </source>
</evidence>
<evidence type="ECO:0000256" key="4">
    <source>
        <dbReference type="PIRSR" id="PIRSR602081-1"/>
    </source>
</evidence>
<feature type="domain" description="Photolyase/cryptochrome alpha/beta" evidence="7">
    <location>
        <begin position="3"/>
        <end position="135"/>
    </location>
</feature>
<feature type="compositionally biased region" description="Polar residues" evidence="6">
    <location>
        <begin position="311"/>
        <end position="323"/>
    </location>
</feature>
<feature type="region of interest" description="Disordered" evidence="6">
    <location>
        <begin position="698"/>
        <end position="731"/>
    </location>
</feature>
<dbReference type="GO" id="GO:0005634">
    <property type="term" value="C:nucleus"/>
    <property type="evidence" value="ECO:0007669"/>
    <property type="project" value="TreeGrafter"/>
</dbReference>
<dbReference type="EMBL" id="JANCYW010000007">
    <property type="protein sequence ID" value="KAK4536008.1"/>
    <property type="molecule type" value="Genomic_DNA"/>
</dbReference>
<dbReference type="GO" id="GO:0003904">
    <property type="term" value="F:deoxyribodipyrimidine photo-lyase activity"/>
    <property type="evidence" value="ECO:0007669"/>
    <property type="project" value="TreeGrafter"/>
</dbReference>
<dbReference type="Pfam" id="PF03441">
    <property type="entry name" value="FAD_binding_7"/>
    <property type="match status" value="1"/>
</dbReference>
<evidence type="ECO:0000256" key="5">
    <source>
        <dbReference type="PIRSR" id="PIRSR602081-2"/>
    </source>
</evidence>
<dbReference type="PANTHER" id="PTHR11455">
    <property type="entry name" value="CRYPTOCHROME"/>
    <property type="match status" value="1"/>
</dbReference>
<sequence>MRPVVLWYRGHDLRVTDNVALRAAAALGVPVLPVFVWDAESPWTSRPGRAGCWRLHRSLEELQGTLRARYGLQAQLAVRCGNVVDSLVQLVGESSASAVFFNRCYDGHALETDRVLEERLASQGVEVVGLKSELLLEPWEVLRDTNEPFNEFHPYMERWLAGEQPPPPSPPPEQLCLWTHWERLTDGVGALTDLHLLDDIDDAWRSALEREWPQAGETAAAQALEAFLRERYPDFDRRQARCSLHGTSRLSAFVRFGELSPRQLYRAVMAHVGLLPDAVADDDDASINGHGNAVSNIALPPSPPRLFPLPVTTSRPCGASGTTYRAYDREDEEAAPPSDNNNDDDDTAASERDRGAHHRSVWAAKSFLKNMCLREFAYHLLFYNPHASEQPLLPEFRAFPWRWDDHTALEAWRDGRTGYPVVDAAVRELKHTGYLHNRIRFILAGFLTKYLLVPWQQGLRFLYDHLIDGDVACQVLGWQWTAGCHTDAFPFACIVNPVNYGRKEDARGAYVKRWLPELCHLPPRYVHCPWRAPSRLLADAGLSGDSCYLQPVVDSRVARARARDSMDVMRRIFVMQLPERSLWTMIDWQRPSQWLEREHSDDDDDGGGGGGGGDDAWEGDGERVELMRRGLTLPPTPPPLTTAAAPGLLMSSPTPVASWWSRASSPSLAISDVLPLPHALTSAVAALAATVNPDALPSDADTQRAMSPVSAADRPGRRRAAKGGSARVRRRPMAPATEAMWLTPEQRSERLAQVARDAAHPFHCVASLLLQRYRLTARNRHGKHGDFVRLRHLKAELEALQAPCPLAPPTTTAAGGDIGCTGRTVTTVKLKRFLADTLGLEVTGQWDRRTHGGVRGPYVYGLVKRVTS</sequence>
<comment type="caution">
    <text evidence="8">The sequence shown here is derived from an EMBL/GenBank/DDBJ whole genome shotgun (WGS) entry which is preliminary data.</text>
</comment>
<dbReference type="PROSITE" id="PS51645">
    <property type="entry name" value="PHR_CRY_ALPHA_BETA"/>
    <property type="match status" value="1"/>
</dbReference>
<protein>
    <recommendedName>
        <fullName evidence="7">Photolyase/cryptochrome alpha/beta domain-containing protein</fullName>
    </recommendedName>
</protein>
<feature type="region of interest" description="Disordered" evidence="6">
    <location>
        <begin position="309"/>
        <end position="355"/>
    </location>
</feature>
<keyword evidence="3 4" id="KW-0274">FAD</keyword>
<dbReference type="InterPro" id="IPR036155">
    <property type="entry name" value="Crypto/Photolyase_N_sf"/>
</dbReference>
<feature type="site" description="Electron transfer via tryptophanyl radical" evidence="5">
    <location>
        <position position="455"/>
    </location>
</feature>
<dbReference type="InterPro" id="IPR005101">
    <property type="entry name" value="Cryptochr/Photolyase_FAD-bd"/>
</dbReference>
<dbReference type="GO" id="GO:0003677">
    <property type="term" value="F:DNA binding"/>
    <property type="evidence" value="ECO:0007669"/>
    <property type="project" value="TreeGrafter"/>
</dbReference>
<dbReference type="Proteomes" id="UP001301350">
    <property type="component" value="Unassembled WGS sequence"/>
</dbReference>
<dbReference type="PANTHER" id="PTHR11455:SF18">
    <property type="entry name" value="SI:CH1073-390K14.1"/>
    <property type="match status" value="1"/>
</dbReference>
<proteinExistence type="inferred from homology"/>
<dbReference type="GO" id="GO:0043153">
    <property type="term" value="P:entrainment of circadian clock by photoperiod"/>
    <property type="evidence" value="ECO:0007669"/>
    <property type="project" value="TreeGrafter"/>
</dbReference>
<comment type="cofactor">
    <cofactor evidence="4">
        <name>FAD</name>
        <dbReference type="ChEBI" id="CHEBI:57692"/>
    </cofactor>
    <text evidence="4">Binds 1 FAD per subunit.</text>
</comment>
<evidence type="ECO:0000256" key="3">
    <source>
        <dbReference type="ARBA" id="ARBA00022827"/>
    </source>
</evidence>
<dbReference type="InterPro" id="IPR006050">
    <property type="entry name" value="DNA_photolyase_N"/>
</dbReference>
<dbReference type="GO" id="GO:0005737">
    <property type="term" value="C:cytoplasm"/>
    <property type="evidence" value="ECO:0007669"/>
    <property type="project" value="TreeGrafter"/>
</dbReference>
<dbReference type="GO" id="GO:0032922">
    <property type="term" value="P:circadian regulation of gene expression"/>
    <property type="evidence" value="ECO:0007669"/>
    <property type="project" value="TreeGrafter"/>
</dbReference>
<gene>
    <name evidence="8" type="ORF">CDCA_CDCA07G2033</name>
</gene>